<sequence>MNEEAGKEIGTGLGEISNVDVKAIASEQAHFLRMRVDIPLNKPLRRGALVVSPEGDKSWVEFKYERIVGYATHVGD</sequence>
<reference evidence="1 2" key="1">
    <citation type="submission" date="2024-01" db="EMBL/GenBank/DDBJ databases">
        <title>A telomere-to-telomere, gap-free genome of sweet tea (Lithocarpus litseifolius).</title>
        <authorList>
            <person name="Zhou J."/>
        </authorList>
    </citation>
    <scope>NUCLEOTIDE SEQUENCE [LARGE SCALE GENOMIC DNA]</scope>
    <source>
        <strain evidence="1">Zhou-2022a</strain>
        <tissue evidence="1">Leaf</tissue>
    </source>
</reference>
<comment type="caution">
    <text evidence="1">The sequence shown here is derived from an EMBL/GenBank/DDBJ whole genome shotgun (WGS) entry which is preliminary data.</text>
</comment>
<gene>
    <name evidence="1" type="ORF">SO802_012698</name>
</gene>
<dbReference type="AlphaFoldDB" id="A0AAW2D3H2"/>
<proteinExistence type="predicted"/>
<dbReference type="Proteomes" id="UP001459277">
    <property type="component" value="Unassembled WGS sequence"/>
</dbReference>
<accession>A0AAW2D3H2</accession>
<name>A0AAW2D3H2_9ROSI</name>
<dbReference type="EMBL" id="JAZDWU010000004">
    <property type="protein sequence ID" value="KAL0005137.1"/>
    <property type="molecule type" value="Genomic_DNA"/>
</dbReference>
<protein>
    <submittedName>
        <fullName evidence="1">Uncharacterized protein</fullName>
    </submittedName>
</protein>
<evidence type="ECO:0000313" key="1">
    <source>
        <dbReference type="EMBL" id="KAL0005137.1"/>
    </source>
</evidence>
<evidence type="ECO:0000313" key="2">
    <source>
        <dbReference type="Proteomes" id="UP001459277"/>
    </source>
</evidence>
<organism evidence="1 2">
    <name type="scientific">Lithocarpus litseifolius</name>
    <dbReference type="NCBI Taxonomy" id="425828"/>
    <lineage>
        <taxon>Eukaryota</taxon>
        <taxon>Viridiplantae</taxon>
        <taxon>Streptophyta</taxon>
        <taxon>Embryophyta</taxon>
        <taxon>Tracheophyta</taxon>
        <taxon>Spermatophyta</taxon>
        <taxon>Magnoliopsida</taxon>
        <taxon>eudicotyledons</taxon>
        <taxon>Gunneridae</taxon>
        <taxon>Pentapetalae</taxon>
        <taxon>rosids</taxon>
        <taxon>fabids</taxon>
        <taxon>Fagales</taxon>
        <taxon>Fagaceae</taxon>
        <taxon>Lithocarpus</taxon>
    </lineage>
</organism>
<keyword evidence="2" id="KW-1185">Reference proteome</keyword>